<evidence type="ECO:0000313" key="2">
    <source>
        <dbReference type="EMBL" id="SNT21346.1"/>
    </source>
</evidence>
<dbReference type="EMBL" id="FZOR01000019">
    <property type="protein sequence ID" value="SNT21346.1"/>
    <property type="molecule type" value="Genomic_DNA"/>
</dbReference>
<proteinExistence type="predicted"/>
<dbReference type="Pfam" id="PF11716">
    <property type="entry name" value="MDMPI_N"/>
    <property type="match status" value="1"/>
</dbReference>
<reference evidence="2 3" key="1">
    <citation type="submission" date="2017-06" db="EMBL/GenBank/DDBJ databases">
        <authorList>
            <person name="Kim H.J."/>
            <person name="Triplett B.A."/>
        </authorList>
    </citation>
    <scope>NUCLEOTIDE SEQUENCE [LARGE SCALE GENOMIC DNA]</scope>
    <source>
        <strain evidence="2 3">DSM 44715</strain>
    </source>
</reference>
<protein>
    <submittedName>
        <fullName evidence="2">TIGR03083 family protein</fullName>
    </submittedName>
</protein>
<sequence>MDREEMWRHIGEQRSAVADALTELQPDEWERPSLCEGWRVRDVVAHVGLGAEITFGTALRELARARGDFHGMIRETAIERAARPIDELIADVRKGAALRRRVPGTTTKEPLLDILVHAQDIFAPLGRDFAMPVEPALVAADRIWQIPAPFGFGAKKRLRGLRVAATDARWARGAGGPEVSGPIKAIVLLLAGREAAALPDLSGAGLELLAARG</sequence>
<dbReference type="GO" id="GO:0046872">
    <property type="term" value="F:metal ion binding"/>
    <property type="evidence" value="ECO:0007669"/>
    <property type="project" value="InterPro"/>
</dbReference>
<dbReference type="InterPro" id="IPR034660">
    <property type="entry name" value="DinB/YfiT-like"/>
</dbReference>
<dbReference type="NCBIfam" id="TIGR03083">
    <property type="entry name" value="maleylpyruvate isomerase family mycothiol-dependent enzyme"/>
    <property type="match status" value="1"/>
</dbReference>
<dbReference type="InterPro" id="IPR017517">
    <property type="entry name" value="Maleyloyr_isom"/>
</dbReference>
<organism evidence="2 3">
    <name type="scientific">Actinomadura meyerae</name>
    <dbReference type="NCBI Taxonomy" id="240840"/>
    <lineage>
        <taxon>Bacteria</taxon>
        <taxon>Bacillati</taxon>
        <taxon>Actinomycetota</taxon>
        <taxon>Actinomycetes</taxon>
        <taxon>Streptosporangiales</taxon>
        <taxon>Thermomonosporaceae</taxon>
        <taxon>Actinomadura</taxon>
    </lineage>
</organism>
<dbReference type="InterPro" id="IPR024344">
    <property type="entry name" value="MDMPI_metal-binding"/>
</dbReference>
<accession>A0A239KSM3</accession>
<dbReference type="AlphaFoldDB" id="A0A239KSM3"/>
<dbReference type="Gene3D" id="1.20.120.450">
    <property type="entry name" value="dinb family like domain"/>
    <property type="match status" value="1"/>
</dbReference>
<feature type="domain" description="Mycothiol-dependent maleylpyruvate isomerase metal-binding" evidence="1">
    <location>
        <begin position="12"/>
        <end position="102"/>
    </location>
</feature>
<gene>
    <name evidence="2" type="ORF">SAMN05443665_101999</name>
</gene>
<keyword evidence="3" id="KW-1185">Reference proteome</keyword>
<dbReference type="OrthoDB" id="5178565at2"/>
<dbReference type="SUPFAM" id="SSF109854">
    <property type="entry name" value="DinB/YfiT-like putative metalloenzymes"/>
    <property type="match status" value="1"/>
</dbReference>
<evidence type="ECO:0000313" key="3">
    <source>
        <dbReference type="Proteomes" id="UP000198318"/>
    </source>
</evidence>
<dbReference type="RefSeq" id="WP_089327672.1">
    <property type="nucleotide sequence ID" value="NZ_FZOR01000019.1"/>
</dbReference>
<name>A0A239KSM3_9ACTN</name>
<evidence type="ECO:0000259" key="1">
    <source>
        <dbReference type="Pfam" id="PF11716"/>
    </source>
</evidence>
<dbReference type="Proteomes" id="UP000198318">
    <property type="component" value="Unassembled WGS sequence"/>
</dbReference>